<reference evidence="2 3" key="1">
    <citation type="submission" date="2013-02" db="EMBL/GenBank/DDBJ databases">
        <title>The Genome Annotation of Plasmodium falciparum MaliPS096_E11.</title>
        <authorList>
            <consortium name="The Broad Institute Genome Sequencing Platform"/>
            <consortium name="The Broad Institute Genome Sequencing Center for Infectious Disease"/>
            <person name="Neafsey D."/>
            <person name="Hoffman S."/>
            <person name="Volkman S."/>
            <person name="Rosenthal P."/>
            <person name="Walker B."/>
            <person name="Young S.K."/>
            <person name="Zeng Q."/>
            <person name="Gargeya S."/>
            <person name="Fitzgerald M."/>
            <person name="Haas B."/>
            <person name="Abouelleil A."/>
            <person name="Allen A.W."/>
            <person name="Alvarado L."/>
            <person name="Arachchi H.M."/>
            <person name="Berlin A.M."/>
            <person name="Chapman S.B."/>
            <person name="Gainer-Dewar J."/>
            <person name="Goldberg J."/>
            <person name="Griggs A."/>
            <person name="Gujja S."/>
            <person name="Hansen M."/>
            <person name="Howarth C."/>
            <person name="Imamovic A."/>
            <person name="Ireland A."/>
            <person name="Larimer J."/>
            <person name="McCowan C."/>
            <person name="Murphy C."/>
            <person name="Pearson M."/>
            <person name="Poon T.W."/>
            <person name="Priest M."/>
            <person name="Roberts A."/>
            <person name="Saif S."/>
            <person name="Shea T."/>
            <person name="Sisk P."/>
            <person name="Sykes S."/>
            <person name="Wortman J."/>
            <person name="Nusbaum C."/>
            <person name="Birren B."/>
        </authorList>
    </citation>
    <scope>NUCLEOTIDE SEQUENCE [LARGE SCALE GENOMIC DNA]</scope>
    <source>
        <strain evidence="2 3">MaliPS096_E11</strain>
    </source>
</reference>
<evidence type="ECO:0000313" key="3">
    <source>
        <dbReference type="Proteomes" id="UP000030699"/>
    </source>
</evidence>
<gene>
    <name evidence="2" type="ORF">PFMALIP_06255</name>
</gene>
<feature type="transmembrane region" description="Helical" evidence="1">
    <location>
        <begin position="14"/>
        <end position="32"/>
    </location>
</feature>
<dbReference type="AlphaFoldDB" id="A0A024WG74"/>
<evidence type="ECO:0000256" key="1">
    <source>
        <dbReference type="SAM" id="Phobius"/>
    </source>
</evidence>
<proteinExistence type="predicted"/>
<keyword evidence="1" id="KW-0472">Membrane</keyword>
<organism evidence="2 3">
    <name type="scientific">Plasmodium falciparum MaliPS096_E11</name>
    <dbReference type="NCBI Taxonomy" id="1036727"/>
    <lineage>
        <taxon>Eukaryota</taxon>
        <taxon>Sar</taxon>
        <taxon>Alveolata</taxon>
        <taxon>Apicomplexa</taxon>
        <taxon>Aconoidasida</taxon>
        <taxon>Haemosporida</taxon>
        <taxon>Plasmodiidae</taxon>
        <taxon>Plasmodium</taxon>
        <taxon>Plasmodium (Laverania)</taxon>
    </lineage>
</organism>
<protein>
    <submittedName>
        <fullName evidence="2">Uncharacterized protein</fullName>
    </submittedName>
</protein>
<evidence type="ECO:0000313" key="2">
    <source>
        <dbReference type="EMBL" id="ETW45685.1"/>
    </source>
</evidence>
<dbReference type="EMBL" id="KI925983">
    <property type="protein sequence ID" value="ETW45685.1"/>
    <property type="molecule type" value="Genomic_DNA"/>
</dbReference>
<accession>A0A024WG74</accession>
<keyword evidence="1" id="KW-0812">Transmembrane</keyword>
<reference evidence="2 3" key="2">
    <citation type="submission" date="2013-02" db="EMBL/GenBank/DDBJ databases">
        <title>The Genome Sequence of Plasmodium falciparum MaliPS096_E11.</title>
        <authorList>
            <consortium name="The Broad Institute Genome Sequencing Platform"/>
            <consortium name="The Broad Institute Genome Sequencing Center for Infectious Disease"/>
            <person name="Neafsey D."/>
            <person name="Cheeseman I."/>
            <person name="Volkman S."/>
            <person name="Adams J."/>
            <person name="Walker B."/>
            <person name="Young S.K."/>
            <person name="Zeng Q."/>
            <person name="Gargeya S."/>
            <person name="Fitzgerald M."/>
            <person name="Haas B."/>
            <person name="Abouelleil A."/>
            <person name="Alvarado L."/>
            <person name="Arachchi H.M."/>
            <person name="Berlin A.M."/>
            <person name="Chapman S.B."/>
            <person name="Dewar J."/>
            <person name="Goldberg J."/>
            <person name="Griggs A."/>
            <person name="Gujja S."/>
            <person name="Hansen M."/>
            <person name="Howarth C."/>
            <person name="Imamovic A."/>
            <person name="Larimer J."/>
            <person name="McCowan C."/>
            <person name="Murphy C."/>
            <person name="Neiman D."/>
            <person name="Pearson M."/>
            <person name="Priest M."/>
            <person name="Roberts A."/>
            <person name="Saif S."/>
            <person name="Shea T."/>
            <person name="Sisk P."/>
            <person name="Sykes S."/>
            <person name="Wortman J."/>
            <person name="Nusbaum C."/>
            <person name="Birren B."/>
        </authorList>
    </citation>
    <scope>NUCLEOTIDE SEQUENCE [LARGE SCALE GENOMIC DNA]</scope>
    <source>
        <strain evidence="2 3">MaliPS096_E11</strain>
    </source>
</reference>
<sequence length="61" mass="7177">MHNDVEHNSFTTTILTYVIIILLLRSIMTFILPKYNSFLVQHSTYFNNNVQHESFTTTLLT</sequence>
<dbReference type="Proteomes" id="UP000030699">
    <property type="component" value="Unassembled WGS sequence"/>
</dbReference>
<keyword evidence="1" id="KW-1133">Transmembrane helix</keyword>
<name>A0A024WG74_PLAFA</name>